<dbReference type="PROSITE" id="PS50003">
    <property type="entry name" value="PH_DOMAIN"/>
    <property type="match status" value="1"/>
</dbReference>
<feature type="region of interest" description="Disordered" evidence="1">
    <location>
        <begin position="1"/>
        <end position="25"/>
    </location>
</feature>
<evidence type="ECO:0000313" key="3">
    <source>
        <dbReference type="EMBL" id="GMH47788.1"/>
    </source>
</evidence>
<feature type="region of interest" description="Disordered" evidence="1">
    <location>
        <begin position="710"/>
        <end position="754"/>
    </location>
</feature>
<evidence type="ECO:0000313" key="4">
    <source>
        <dbReference type="Proteomes" id="UP001165082"/>
    </source>
</evidence>
<accession>A0A9W7DR74</accession>
<dbReference type="Gene3D" id="1.25.40.20">
    <property type="entry name" value="Ankyrin repeat-containing domain"/>
    <property type="match status" value="1"/>
</dbReference>
<gene>
    <name evidence="3" type="ORF">TrRE_jg1250</name>
</gene>
<comment type="caution">
    <text evidence="3">The sequence shown here is derived from an EMBL/GenBank/DDBJ whole genome shotgun (WGS) entry which is preliminary data.</text>
</comment>
<evidence type="ECO:0000256" key="1">
    <source>
        <dbReference type="SAM" id="MobiDB-lite"/>
    </source>
</evidence>
<evidence type="ECO:0000259" key="2">
    <source>
        <dbReference type="PROSITE" id="PS50003"/>
    </source>
</evidence>
<feature type="compositionally biased region" description="Basic and acidic residues" evidence="1">
    <location>
        <begin position="648"/>
        <end position="664"/>
    </location>
</feature>
<dbReference type="Pfam" id="PF00169">
    <property type="entry name" value="PH"/>
    <property type="match status" value="1"/>
</dbReference>
<feature type="compositionally biased region" description="Basic and acidic residues" evidence="1">
    <location>
        <begin position="521"/>
        <end position="542"/>
    </location>
</feature>
<dbReference type="InterPro" id="IPR011992">
    <property type="entry name" value="EF-hand-dom_pair"/>
</dbReference>
<feature type="domain" description="PH" evidence="2">
    <location>
        <begin position="109"/>
        <end position="230"/>
    </location>
</feature>
<dbReference type="InterPro" id="IPR001849">
    <property type="entry name" value="PH_domain"/>
</dbReference>
<feature type="region of interest" description="Disordered" evidence="1">
    <location>
        <begin position="597"/>
        <end position="674"/>
    </location>
</feature>
<reference evidence="3" key="1">
    <citation type="submission" date="2022-07" db="EMBL/GenBank/DDBJ databases">
        <title>Genome analysis of Parmales, a sister group of diatoms, reveals the evolutionary specialization of diatoms from phago-mixotrophs to photoautotrophs.</title>
        <authorList>
            <person name="Ban H."/>
            <person name="Sato S."/>
            <person name="Yoshikawa S."/>
            <person name="Kazumasa Y."/>
            <person name="Nakamura Y."/>
            <person name="Ichinomiya M."/>
            <person name="Saitoh K."/>
            <person name="Sato N."/>
            <person name="Blanc-Mathieu R."/>
            <person name="Endo H."/>
            <person name="Kuwata A."/>
            <person name="Ogata H."/>
        </authorList>
    </citation>
    <scope>NUCLEOTIDE SEQUENCE</scope>
</reference>
<sequence>MATYDPTVKTPNPFSDPSNPHTSNIVDPETIQDAINQLQNSYSLLAKAGAPKQHLNSLHSNIVGMRTEMERLIAERRRRDQLDAEETIGPAVEIDDDFDPDNAPNCCGRKLYSGVLEKLQRGDGGFSALWKRRWVRVERGWLKCYSTHCRPEPASKSTPEEQPAIFIALTDKTTEIEQTVTAAFRKKFGGLYTFTVASKDMFGTRRQMTFNCKTDKERLAWIQAVEKGTVKRKFAPTPSIFRAAQRGEFKVLKHLIMTKGKNVNVSNRYGMTALGYAVTAAGRSADFVSRGKAPEVGLQDAFQCVAFLMSKGANPTATTEKGVDCFDLARSNTEMVPRAKRLLLKMLDSSKYMVSDGDVWLQPESEAKLRRRIESELNGIMVEDVLTNKEVSSGTMGRGEIGKIEMDGEVKLKNVVGEREGREGRQTRVLYSSKMKYGRRQGYVEEGDRGVNRYHSDRTPGRGAREGEVFREDALWPEHHRASKERMPLKAERAHVRMGRPRKDPANSLVRYYRSGIDPVEHVDGRIPESERKKRDYIRSEYLRPSGSSAKAGLRSRPRSAGPSGRSYGPSGKYRPGYWTASLPKYGTYATIMRTRPKTGGGAHSGGPPAGGGRYSDGSYPGMFEAKDKEKAKRLKPRPSSAGGGRGRGRERERGRGGGRERPKTASAGGRRYVRTVSKERTRVTDSNLRRNKGGRRDKRVAIDGGVGVQVGVNGAPEPRRGRNIGGIWFGDDGKPLKGGTCRNKSHPEMHEERELERRLRFKKNKKGTFGSAKDSGTGQFRPGMNGPYASGLGFLHDQAGGAVVVPGSAALAALERGGDGDMLSCDYLRRVLTGEAERLDGSEVDGLIKEADPESTGFMNFKQFAKVIVKSRLPHLPKGSAYGDEDDVVMKVQKRRIQKEKAERRRKKDLEDMGLGYEGAGEGGDGEEVMEDVHGVGVVDVD</sequence>
<feature type="compositionally biased region" description="Low complexity" evidence="1">
    <location>
        <begin position="553"/>
        <end position="575"/>
    </location>
</feature>
<dbReference type="SUPFAM" id="SSF48403">
    <property type="entry name" value="Ankyrin repeat"/>
    <property type="match status" value="1"/>
</dbReference>
<dbReference type="Proteomes" id="UP001165082">
    <property type="component" value="Unassembled WGS sequence"/>
</dbReference>
<feature type="region of interest" description="Disordered" evidence="1">
    <location>
        <begin position="521"/>
        <end position="579"/>
    </location>
</feature>
<dbReference type="SUPFAM" id="SSF47473">
    <property type="entry name" value="EF-hand"/>
    <property type="match status" value="1"/>
</dbReference>
<proteinExistence type="predicted"/>
<feature type="region of interest" description="Disordered" evidence="1">
    <location>
        <begin position="481"/>
        <end position="504"/>
    </location>
</feature>
<feature type="region of interest" description="Disordered" evidence="1">
    <location>
        <begin position="900"/>
        <end position="930"/>
    </location>
</feature>
<dbReference type="SUPFAM" id="SSF50729">
    <property type="entry name" value="PH domain-like"/>
    <property type="match status" value="1"/>
</dbReference>
<organism evidence="3 4">
    <name type="scientific">Triparma retinervis</name>
    <dbReference type="NCBI Taxonomy" id="2557542"/>
    <lineage>
        <taxon>Eukaryota</taxon>
        <taxon>Sar</taxon>
        <taxon>Stramenopiles</taxon>
        <taxon>Ochrophyta</taxon>
        <taxon>Bolidophyceae</taxon>
        <taxon>Parmales</taxon>
        <taxon>Triparmaceae</taxon>
        <taxon>Triparma</taxon>
    </lineage>
</organism>
<name>A0A9W7DR74_9STRA</name>
<feature type="compositionally biased region" description="Gly residues" evidence="1">
    <location>
        <begin position="599"/>
        <end position="615"/>
    </location>
</feature>
<protein>
    <recommendedName>
        <fullName evidence="2">PH domain-containing protein</fullName>
    </recommendedName>
</protein>
<dbReference type="OrthoDB" id="429467at2759"/>
<dbReference type="SMART" id="SM00233">
    <property type="entry name" value="PH"/>
    <property type="match status" value="1"/>
</dbReference>
<dbReference type="AlphaFoldDB" id="A0A9W7DR74"/>
<dbReference type="CDD" id="cd00821">
    <property type="entry name" value="PH"/>
    <property type="match status" value="1"/>
</dbReference>
<dbReference type="InterPro" id="IPR011993">
    <property type="entry name" value="PH-like_dom_sf"/>
</dbReference>
<dbReference type="Gene3D" id="2.30.29.30">
    <property type="entry name" value="Pleckstrin-homology domain (PH domain)/Phosphotyrosine-binding domain (PTB)"/>
    <property type="match status" value="1"/>
</dbReference>
<feature type="compositionally biased region" description="Polar residues" evidence="1">
    <location>
        <begin position="9"/>
        <end position="25"/>
    </location>
</feature>
<keyword evidence="4" id="KW-1185">Reference proteome</keyword>
<dbReference type="InterPro" id="IPR036770">
    <property type="entry name" value="Ankyrin_rpt-contain_sf"/>
</dbReference>
<feature type="compositionally biased region" description="Basic and acidic residues" evidence="1">
    <location>
        <begin position="900"/>
        <end position="912"/>
    </location>
</feature>
<dbReference type="EMBL" id="BRXZ01000584">
    <property type="protein sequence ID" value="GMH47788.1"/>
    <property type="molecule type" value="Genomic_DNA"/>
</dbReference>